<dbReference type="Proteomes" id="UP000799444">
    <property type="component" value="Unassembled WGS sequence"/>
</dbReference>
<dbReference type="EMBL" id="ML996145">
    <property type="protein sequence ID" value="KAF2734624.1"/>
    <property type="molecule type" value="Genomic_DNA"/>
</dbReference>
<feature type="region of interest" description="Disordered" evidence="1">
    <location>
        <begin position="23"/>
        <end position="110"/>
    </location>
</feature>
<keyword evidence="3" id="KW-1185">Reference proteome</keyword>
<comment type="caution">
    <text evidence="2">The sequence shown here is derived from an EMBL/GenBank/DDBJ whole genome shotgun (WGS) entry which is preliminary data.</text>
</comment>
<accession>A0A9P4V1K7</accession>
<dbReference type="AlphaFoldDB" id="A0A9P4V1K7"/>
<feature type="region of interest" description="Disordered" evidence="1">
    <location>
        <begin position="130"/>
        <end position="185"/>
    </location>
</feature>
<sequence>MCIDGTCSRAVIRARSFPLQTRRDEGPAVIDKEPRSQSCRSHKDQPWKVFAHGERKEKEEIPAANDAKSKHGTHLSCNDGVDLGLGPLPRKTPLHRPEARLDGNSSRPRARLHLTSLPPREHEHEVALLSAHHPTPLTCSPTSHLPPRKPANPSLPQPIRPLTAPPKPDAPAPRTLQPETAHAPY</sequence>
<organism evidence="2 3">
    <name type="scientific">Polyplosphaeria fusca</name>
    <dbReference type="NCBI Taxonomy" id="682080"/>
    <lineage>
        <taxon>Eukaryota</taxon>
        <taxon>Fungi</taxon>
        <taxon>Dikarya</taxon>
        <taxon>Ascomycota</taxon>
        <taxon>Pezizomycotina</taxon>
        <taxon>Dothideomycetes</taxon>
        <taxon>Pleosporomycetidae</taxon>
        <taxon>Pleosporales</taxon>
        <taxon>Tetraplosphaeriaceae</taxon>
        <taxon>Polyplosphaeria</taxon>
    </lineage>
</organism>
<name>A0A9P4V1K7_9PLEO</name>
<gene>
    <name evidence="2" type="ORF">EJ04DRAFT_230716</name>
</gene>
<feature type="compositionally biased region" description="Pro residues" evidence="1">
    <location>
        <begin position="148"/>
        <end position="171"/>
    </location>
</feature>
<protein>
    <submittedName>
        <fullName evidence="2">Uncharacterized protein</fullName>
    </submittedName>
</protein>
<feature type="compositionally biased region" description="Basic and acidic residues" evidence="1">
    <location>
        <begin position="23"/>
        <end position="61"/>
    </location>
</feature>
<proteinExistence type="predicted"/>
<evidence type="ECO:0000256" key="1">
    <source>
        <dbReference type="SAM" id="MobiDB-lite"/>
    </source>
</evidence>
<reference evidence="2" key="1">
    <citation type="journal article" date="2020" name="Stud. Mycol.">
        <title>101 Dothideomycetes genomes: a test case for predicting lifestyles and emergence of pathogens.</title>
        <authorList>
            <person name="Haridas S."/>
            <person name="Albert R."/>
            <person name="Binder M."/>
            <person name="Bloem J."/>
            <person name="Labutti K."/>
            <person name="Salamov A."/>
            <person name="Andreopoulos B."/>
            <person name="Baker S."/>
            <person name="Barry K."/>
            <person name="Bills G."/>
            <person name="Bluhm B."/>
            <person name="Cannon C."/>
            <person name="Castanera R."/>
            <person name="Culley D."/>
            <person name="Daum C."/>
            <person name="Ezra D."/>
            <person name="Gonzalez J."/>
            <person name="Henrissat B."/>
            <person name="Kuo A."/>
            <person name="Liang C."/>
            <person name="Lipzen A."/>
            <person name="Lutzoni F."/>
            <person name="Magnuson J."/>
            <person name="Mondo S."/>
            <person name="Nolan M."/>
            <person name="Ohm R."/>
            <person name="Pangilinan J."/>
            <person name="Park H.-J."/>
            <person name="Ramirez L."/>
            <person name="Alfaro M."/>
            <person name="Sun H."/>
            <person name="Tritt A."/>
            <person name="Yoshinaga Y."/>
            <person name="Zwiers L.-H."/>
            <person name="Turgeon B."/>
            <person name="Goodwin S."/>
            <person name="Spatafora J."/>
            <person name="Crous P."/>
            <person name="Grigoriev I."/>
        </authorList>
    </citation>
    <scope>NUCLEOTIDE SEQUENCE</scope>
    <source>
        <strain evidence="2">CBS 125425</strain>
    </source>
</reference>
<evidence type="ECO:0000313" key="2">
    <source>
        <dbReference type="EMBL" id="KAF2734624.1"/>
    </source>
</evidence>
<evidence type="ECO:0000313" key="3">
    <source>
        <dbReference type="Proteomes" id="UP000799444"/>
    </source>
</evidence>